<sequence>MPFWSTLHSSLQFLLVAARPTFAMTIIRLPRRRCFSCFCPCRLILVGLASFALIRMRFILYLALVFSLAVSISSFNVKCKGCWGTDTKVGSTHEETVSFGHQSAINSLTALLAFFMIV</sequence>
<gene>
    <name evidence="2" type="ORF">BXYJ_LOCUS10811</name>
</gene>
<proteinExistence type="predicted"/>
<keyword evidence="1" id="KW-0472">Membrane</keyword>
<feature type="transmembrane region" description="Helical" evidence="1">
    <location>
        <begin position="58"/>
        <end position="77"/>
    </location>
</feature>
<evidence type="ECO:0000313" key="3">
    <source>
        <dbReference type="Proteomes" id="UP000659654"/>
    </source>
</evidence>
<organism evidence="2 3">
    <name type="scientific">Bursaphelenchus xylophilus</name>
    <name type="common">Pinewood nematode worm</name>
    <name type="synonym">Aphelenchoides xylophilus</name>
    <dbReference type="NCBI Taxonomy" id="6326"/>
    <lineage>
        <taxon>Eukaryota</taxon>
        <taxon>Metazoa</taxon>
        <taxon>Ecdysozoa</taxon>
        <taxon>Nematoda</taxon>
        <taxon>Chromadorea</taxon>
        <taxon>Rhabditida</taxon>
        <taxon>Tylenchina</taxon>
        <taxon>Tylenchomorpha</taxon>
        <taxon>Aphelenchoidea</taxon>
        <taxon>Aphelenchoididae</taxon>
        <taxon>Bursaphelenchus</taxon>
    </lineage>
</organism>
<dbReference type="Proteomes" id="UP000582659">
    <property type="component" value="Unassembled WGS sequence"/>
</dbReference>
<dbReference type="EMBL" id="CAJFCV020000005">
    <property type="protein sequence ID" value="CAG9120961.1"/>
    <property type="molecule type" value="Genomic_DNA"/>
</dbReference>
<feature type="transmembrane region" description="Helical" evidence="1">
    <location>
        <begin position="33"/>
        <end position="51"/>
    </location>
</feature>
<keyword evidence="1" id="KW-0812">Transmembrane</keyword>
<evidence type="ECO:0000313" key="2">
    <source>
        <dbReference type="EMBL" id="CAD5230086.1"/>
    </source>
</evidence>
<keyword evidence="3" id="KW-1185">Reference proteome</keyword>
<dbReference type="Proteomes" id="UP000659654">
    <property type="component" value="Unassembled WGS sequence"/>
</dbReference>
<comment type="caution">
    <text evidence="2">The sequence shown here is derived from an EMBL/GenBank/DDBJ whole genome shotgun (WGS) entry which is preliminary data.</text>
</comment>
<keyword evidence="1" id="KW-1133">Transmembrane helix</keyword>
<accession>A0A7I8XNH3</accession>
<evidence type="ECO:0000256" key="1">
    <source>
        <dbReference type="SAM" id="Phobius"/>
    </source>
</evidence>
<reference evidence="2" key="1">
    <citation type="submission" date="2020-09" db="EMBL/GenBank/DDBJ databases">
        <authorList>
            <person name="Kikuchi T."/>
        </authorList>
    </citation>
    <scope>NUCLEOTIDE SEQUENCE</scope>
    <source>
        <strain evidence="2">Ka4C1</strain>
    </source>
</reference>
<dbReference type="EMBL" id="CAJFDI010000005">
    <property type="protein sequence ID" value="CAD5230086.1"/>
    <property type="molecule type" value="Genomic_DNA"/>
</dbReference>
<dbReference type="AlphaFoldDB" id="A0A7I8XNH3"/>
<name>A0A7I8XNH3_BURXY</name>
<protein>
    <submittedName>
        <fullName evidence="2">(pine wood nematode) hypothetical protein</fullName>
    </submittedName>
</protein>